<evidence type="ECO:0000313" key="2">
    <source>
        <dbReference type="EMBL" id="GAA1089817.1"/>
    </source>
</evidence>
<keyword evidence="1" id="KW-0472">Membrane</keyword>
<feature type="transmembrane region" description="Helical" evidence="1">
    <location>
        <begin position="79"/>
        <end position="99"/>
    </location>
</feature>
<reference evidence="3" key="1">
    <citation type="journal article" date="2019" name="Int. J. Syst. Evol. Microbiol.">
        <title>The Global Catalogue of Microorganisms (GCM) 10K type strain sequencing project: providing services to taxonomists for standard genome sequencing and annotation.</title>
        <authorList>
            <consortium name="The Broad Institute Genomics Platform"/>
            <consortium name="The Broad Institute Genome Sequencing Center for Infectious Disease"/>
            <person name="Wu L."/>
            <person name="Ma J."/>
        </authorList>
    </citation>
    <scope>NUCLEOTIDE SEQUENCE [LARGE SCALE GENOMIC DNA]</scope>
    <source>
        <strain evidence="3">JCM 13008</strain>
    </source>
</reference>
<keyword evidence="3" id="KW-1185">Reference proteome</keyword>
<evidence type="ECO:0000256" key="1">
    <source>
        <dbReference type="SAM" id="Phobius"/>
    </source>
</evidence>
<gene>
    <name evidence="2" type="ORF">GCM10009668_00280</name>
</gene>
<evidence type="ECO:0000313" key="3">
    <source>
        <dbReference type="Proteomes" id="UP001501581"/>
    </source>
</evidence>
<organism evidence="2 3">
    <name type="scientific">Nocardioides dubius</name>
    <dbReference type="NCBI Taxonomy" id="317019"/>
    <lineage>
        <taxon>Bacteria</taxon>
        <taxon>Bacillati</taxon>
        <taxon>Actinomycetota</taxon>
        <taxon>Actinomycetes</taxon>
        <taxon>Propionibacteriales</taxon>
        <taxon>Nocardioidaceae</taxon>
        <taxon>Nocardioides</taxon>
    </lineage>
</organism>
<evidence type="ECO:0008006" key="4">
    <source>
        <dbReference type="Google" id="ProtNLM"/>
    </source>
</evidence>
<comment type="caution">
    <text evidence="2">The sequence shown here is derived from an EMBL/GenBank/DDBJ whole genome shotgun (WGS) entry which is preliminary data.</text>
</comment>
<keyword evidence="1" id="KW-0812">Transmembrane</keyword>
<dbReference type="Proteomes" id="UP001501581">
    <property type="component" value="Unassembled WGS sequence"/>
</dbReference>
<accession>A0ABP4E2S5</accession>
<sequence>MKRHQVTEPAADDESGLLYAGQPVKYRYKTVSASRRRAGRVVDRWLNDGWELLSRADHGRRVEFVLRRPRHARRWRRRLVRAGLTLCLVLLLLTVMTPVPVPQDPLAATRAEAALAVQHLGEGDVVALARSLAANRDDLDFAYYFTVASTPRVLGDFVADAGASPTPILEPDEYEAVLVDLAGTLALASYGTADRMLPPSWAEDFIAATTDPGSLYREETTALTVGRSAQDTANKQNLLLLLSRGYWSMDFLKLVTRSYWEFDLKDGAEAWPGVTDEGRYAPAPNGAYLTDGVVALTAALTANGAASDWAFTEFLPGTKRIDGTDYEIGSFTHYLLFEHEFPQVDGDSIGITTVTTALSSAIDAGGGPDLAGEAERGPLQDTHVLGSLANDVEEADKDECSWNPLDYDVCVKEVVGPVARWVQKWGHQTLQALSLLSAAPNTNLRAVGIAAGGANSLWYFLEGDYELAGVSLAAVVAGLGTSALLKRAATGRALPAPALRGAARIARDDELASAGATRTLKSPKAGYPKEKEAENYLAGQTPGSGPKSGLDPGCTKVCSGKRNVDVFDETTARCLEVKQGVGMTNWRHEQNEVAKDVRLRARKICKLVEWHFFPGADGKVGPYGKLRELLQKERIPYVRHMP</sequence>
<keyword evidence="1" id="KW-1133">Transmembrane helix</keyword>
<proteinExistence type="predicted"/>
<name>A0ABP4E2S5_9ACTN</name>
<protein>
    <recommendedName>
        <fullName evidence="4">Tox-REase-5 domain-containing protein</fullName>
    </recommendedName>
</protein>
<dbReference type="EMBL" id="BAAALG010000001">
    <property type="protein sequence ID" value="GAA1089817.1"/>
    <property type="molecule type" value="Genomic_DNA"/>
</dbReference>
<dbReference type="RefSeq" id="WP_343989892.1">
    <property type="nucleotide sequence ID" value="NZ_BAAALG010000001.1"/>
</dbReference>